<dbReference type="Gene3D" id="1.10.1040.10">
    <property type="entry name" value="N-(1-d-carboxylethyl)-l-norvaline Dehydrogenase, domain 2"/>
    <property type="match status" value="1"/>
</dbReference>
<dbReference type="InterPro" id="IPR051402">
    <property type="entry name" value="KPR-Related"/>
</dbReference>
<dbReference type="SUPFAM" id="SSF51735">
    <property type="entry name" value="NAD(P)-binding Rossmann-fold domains"/>
    <property type="match status" value="1"/>
</dbReference>
<keyword evidence="3" id="KW-0560">Oxidoreductase</keyword>
<gene>
    <name evidence="6" type="ORF">B0I35DRAFT_414816</name>
</gene>
<dbReference type="InterPro" id="IPR013332">
    <property type="entry name" value="KPR_N"/>
</dbReference>
<dbReference type="PANTHER" id="PTHR21708">
    <property type="entry name" value="PROBABLE 2-DEHYDROPANTOATE 2-REDUCTASE"/>
    <property type="match status" value="1"/>
</dbReference>
<dbReference type="InterPro" id="IPR013752">
    <property type="entry name" value="KPA_reductase"/>
</dbReference>
<evidence type="ECO:0000256" key="1">
    <source>
        <dbReference type="ARBA" id="ARBA00007870"/>
    </source>
</evidence>
<dbReference type="InterPro" id="IPR036291">
    <property type="entry name" value="NAD(P)-bd_dom_sf"/>
</dbReference>
<dbReference type="GO" id="GO:0005737">
    <property type="term" value="C:cytoplasm"/>
    <property type="evidence" value="ECO:0007669"/>
    <property type="project" value="TreeGrafter"/>
</dbReference>
<keyword evidence="2" id="KW-0521">NADP</keyword>
<proteinExistence type="inferred from homology"/>
<dbReference type="FunFam" id="1.10.1040.10:FF:000017">
    <property type="entry name" value="2-dehydropantoate 2-reductase"/>
    <property type="match status" value="1"/>
</dbReference>
<organism evidence="6 7">
    <name type="scientific">Stachybotrys elegans</name>
    <dbReference type="NCBI Taxonomy" id="80388"/>
    <lineage>
        <taxon>Eukaryota</taxon>
        <taxon>Fungi</taxon>
        <taxon>Dikarya</taxon>
        <taxon>Ascomycota</taxon>
        <taxon>Pezizomycotina</taxon>
        <taxon>Sordariomycetes</taxon>
        <taxon>Hypocreomycetidae</taxon>
        <taxon>Hypocreales</taxon>
        <taxon>Stachybotryaceae</taxon>
        <taxon>Stachybotrys</taxon>
    </lineage>
</organism>
<dbReference type="EMBL" id="JAGPNK010000027">
    <property type="protein sequence ID" value="KAH7303956.1"/>
    <property type="molecule type" value="Genomic_DNA"/>
</dbReference>
<feature type="domain" description="Ketopantoate reductase N-terminal" evidence="4">
    <location>
        <begin position="9"/>
        <end position="168"/>
    </location>
</feature>
<feature type="domain" description="Ketopantoate reductase C-terminal" evidence="5">
    <location>
        <begin position="205"/>
        <end position="325"/>
    </location>
</feature>
<dbReference type="GO" id="GO:0008677">
    <property type="term" value="F:2-dehydropantoate 2-reductase activity"/>
    <property type="evidence" value="ECO:0007669"/>
    <property type="project" value="InterPro"/>
</dbReference>
<evidence type="ECO:0000313" key="6">
    <source>
        <dbReference type="EMBL" id="KAH7303956.1"/>
    </source>
</evidence>
<dbReference type="InterPro" id="IPR003710">
    <property type="entry name" value="ApbA"/>
</dbReference>
<comment type="caution">
    <text evidence="6">The sequence shown here is derived from an EMBL/GenBank/DDBJ whole genome shotgun (WGS) entry which is preliminary data.</text>
</comment>
<comment type="similarity">
    <text evidence="1">Belongs to the ketopantoate reductase family.</text>
</comment>
<reference evidence="6" key="1">
    <citation type="journal article" date="2021" name="Nat. Commun.">
        <title>Genetic determinants of endophytism in the Arabidopsis root mycobiome.</title>
        <authorList>
            <person name="Mesny F."/>
            <person name="Miyauchi S."/>
            <person name="Thiergart T."/>
            <person name="Pickel B."/>
            <person name="Atanasova L."/>
            <person name="Karlsson M."/>
            <person name="Huettel B."/>
            <person name="Barry K.W."/>
            <person name="Haridas S."/>
            <person name="Chen C."/>
            <person name="Bauer D."/>
            <person name="Andreopoulos W."/>
            <person name="Pangilinan J."/>
            <person name="LaButti K."/>
            <person name="Riley R."/>
            <person name="Lipzen A."/>
            <person name="Clum A."/>
            <person name="Drula E."/>
            <person name="Henrissat B."/>
            <person name="Kohler A."/>
            <person name="Grigoriev I.V."/>
            <person name="Martin F.M."/>
            <person name="Hacquard S."/>
        </authorList>
    </citation>
    <scope>NUCLEOTIDE SEQUENCE</scope>
    <source>
        <strain evidence="6">MPI-CAGE-CH-0235</strain>
    </source>
</reference>
<keyword evidence="7" id="KW-1185">Reference proteome</keyword>
<dbReference type="Proteomes" id="UP000813444">
    <property type="component" value="Unassembled WGS sequence"/>
</dbReference>
<dbReference type="InterPro" id="IPR008927">
    <property type="entry name" value="6-PGluconate_DH-like_C_sf"/>
</dbReference>
<protein>
    <submittedName>
        <fullName evidence="6">Ketopantoate reductase PanE/ApbA-domain-containing protein</fullName>
    </submittedName>
</protein>
<dbReference type="Pfam" id="PF02558">
    <property type="entry name" value="ApbA"/>
    <property type="match status" value="1"/>
</dbReference>
<dbReference type="GO" id="GO:0015940">
    <property type="term" value="P:pantothenate biosynthetic process"/>
    <property type="evidence" value="ECO:0007669"/>
    <property type="project" value="InterPro"/>
</dbReference>
<evidence type="ECO:0000259" key="4">
    <source>
        <dbReference type="Pfam" id="PF02558"/>
    </source>
</evidence>
<dbReference type="SUPFAM" id="SSF48179">
    <property type="entry name" value="6-phosphogluconate dehydrogenase C-terminal domain-like"/>
    <property type="match status" value="1"/>
</dbReference>
<evidence type="ECO:0000259" key="5">
    <source>
        <dbReference type="Pfam" id="PF08546"/>
    </source>
</evidence>
<sequence>MGSTAKSNILVVGFGGIGTITAYNLEASGLASVTGVLRSNYDHVNEHGFNIWSCDHGEIPSWKPTHISRTVPNVKDDASADPFDFIVVCTKNIVDVPPTVAEIIAPAVTPNHTAIVLVQNGLNIEKPLIAAFPGNIVISGISRMSSAELSPGKVFHQDHDILIIGAFRNPNLKVEDEQASAKRFRDLYNASGKATGQYEEDVAFMRWRKLVYNASWNSLCAITRMDTSKLRIAKFPVTELVLPVMLEIKSISRAAGVKLAADQEDVSLAGDALDAYFRPSMQQDIEKGNFMELEIIVGESVREAQKLGVPAPTLTFIYSLLKTLQAGTKMSKGMIEMPPANDYGAGEKLAKFKATIS</sequence>
<evidence type="ECO:0000313" key="7">
    <source>
        <dbReference type="Proteomes" id="UP000813444"/>
    </source>
</evidence>
<evidence type="ECO:0000256" key="2">
    <source>
        <dbReference type="ARBA" id="ARBA00022857"/>
    </source>
</evidence>
<evidence type="ECO:0000256" key="3">
    <source>
        <dbReference type="ARBA" id="ARBA00023002"/>
    </source>
</evidence>
<dbReference type="Pfam" id="PF08546">
    <property type="entry name" value="ApbA_C"/>
    <property type="match status" value="1"/>
</dbReference>
<dbReference type="NCBIfam" id="TIGR00745">
    <property type="entry name" value="apbA_panE"/>
    <property type="match status" value="1"/>
</dbReference>
<dbReference type="InterPro" id="IPR013328">
    <property type="entry name" value="6PGD_dom2"/>
</dbReference>
<name>A0A8K0SEB9_9HYPO</name>
<dbReference type="PANTHER" id="PTHR21708:SF30">
    <property type="entry name" value="2-DEHYDROPANTOATE 2-REDUCTASE-RELATED"/>
    <property type="match status" value="1"/>
</dbReference>
<dbReference type="OrthoDB" id="3609at2759"/>
<dbReference type="AlphaFoldDB" id="A0A8K0SEB9"/>
<dbReference type="Gene3D" id="3.40.50.720">
    <property type="entry name" value="NAD(P)-binding Rossmann-like Domain"/>
    <property type="match status" value="1"/>
</dbReference>
<accession>A0A8K0SEB9</accession>